<dbReference type="Gene3D" id="3.30.1150.10">
    <property type="match status" value="1"/>
</dbReference>
<evidence type="ECO:0000256" key="4">
    <source>
        <dbReference type="ARBA" id="ARBA00023136"/>
    </source>
</evidence>
<dbReference type="AlphaFoldDB" id="A0AAW3TNA7"/>
<comment type="caution">
    <text evidence="6">The sequence shown here is derived from an EMBL/GenBank/DDBJ whole genome shotgun (WGS) entry which is preliminary data.</text>
</comment>
<evidence type="ECO:0000256" key="3">
    <source>
        <dbReference type="ARBA" id="ARBA00022989"/>
    </source>
</evidence>
<dbReference type="SUPFAM" id="SSF74653">
    <property type="entry name" value="TolA/TonB C-terminal domain"/>
    <property type="match status" value="1"/>
</dbReference>
<evidence type="ECO:0000256" key="1">
    <source>
        <dbReference type="ARBA" id="ARBA00004167"/>
    </source>
</evidence>
<dbReference type="Pfam" id="PF03544">
    <property type="entry name" value="TonB_C"/>
    <property type="match status" value="1"/>
</dbReference>
<evidence type="ECO:0000259" key="5">
    <source>
        <dbReference type="PROSITE" id="PS52015"/>
    </source>
</evidence>
<keyword evidence="7" id="KW-1185">Reference proteome</keyword>
<gene>
    <name evidence="6" type="ORF">GGR47_000283</name>
</gene>
<keyword evidence="3" id="KW-1133">Transmembrane helix</keyword>
<organism evidence="6 7">
    <name type="scientific">Sphingomonas aquatilis</name>
    <dbReference type="NCBI Taxonomy" id="93063"/>
    <lineage>
        <taxon>Bacteria</taxon>
        <taxon>Pseudomonadati</taxon>
        <taxon>Pseudomonadota</taxon>
        <taxon>Alphaproteobacteria</taxon>
        <taxon>Sphingomonadales</taxon>
        <taxon>Sphingomonadaceae</taxon>
        <taxon>Sphingomonas</taxon>
    </lineage>
</organism>
<name>A0AAW3TNA7_9SPHN</name>
<dbReference type="PROSITE" id="PS52015">
    <property type="entry name" value="TONB_CTD"/>
    <property type="match status" value="1"/>
</dbReference>
<dbReference type="Proteomes" id="UP000528945">
    <property type="component" value="Unassembled WGS sequence"/>
</dbReference>
<dbReference type="GO" id="GO:0016020">
    <property type="term" value="C:membrane"/>
    <property type="evidence" value="ECO:0007669"/>
    <property type="project" value="UniProtKB-SubCell"/>
</dbReference>
<evidence type="ECO:0000313" key="7">
    <source>
        <dbReference type="Proteomes" id="UP000528945"/>
    </source>
</evidence>
<keyword evidence="2" id="KW-0812">Transmembrane</keyword>
<reference evidence="6 7" key="1">
    <citation type="submission" date="2020-08" db="EMBL/GenBank/DDBJ databases">
        <title>Genomic Encyclopedia of Type Strains, Phase IV (KMG-IV): sequencing the most valuable type-strain genomes for metagenomic binning, comparative biology and taxonomic classification.</title>
        <authorList>
            <person name="Goeker M."/>
        </authorList>
    </citation>
    <scope>NUCLEOTIDE SEQUENCE [LARGE SCALE GENOMIC DNA]</scope>
    <source>
        <strain evidence="6 7">DSM 15581</strain>
    </source>
</reference>
<dbReference type="GO" id="GO:0055085">
    <property type="term" value="P:transmembrane transport"/>
    <property type="evidence" value="ECO:0007669"/>
    <property type="project" value="InterPro"/>
</dbReference>
<dbReference type="NCBIfam" id="TIGR01352">
    <property type="entry name" value="tonB_Cterm"/>
    <property type="match status" value="1"/>
</dbReference>
<sequence length="207" mass="22097">MAIDVDPVYGGGDLVLLTATPVSRGKSGVATITLAPTGPSLRASWIAAPTPQGGYALRLLLEPEKWQQIRTAKQLSIDAGAMFPVSVPVEGIDKAFAAAKACGRDLLKSWGADPDAMIDTGGQLNRDWIQVADYPADAFRSGQQGIVRILVTVDANGRPTACRVARSSGVPSLDSATCTAMMTRGRFSPSDRKVRYFYQKTSWINPN</sequence>
<dbReference type="InterPro" id="IPR037682">
    <property type="entry name" value="TonB_C"/>
</dbReference>
<proteinExistence type="predicted"/>
<dbReference type="InterPro" id="IPR006260">
    <property type="entry name" value="TonB/TolA_C"/>
</dbReference>
<dbReference type="EMBL" id="JACIDB010000001">
    <property type="protein sequence ID" value="MBB3874067.1"/>
    <property type="molecule type" value="Genomic_DNA"/>
</dbReference>
<feature type="domain" description="TonB C-terminal" evidence="5">
    <location>
        <begin position="119"/>
        <end position="207"/>
    </location>
</feature>
<evidence type="ECO:0000256" key="2">
    <source>
        <dbReference type="ARBA" id="ARBA00022692"/>
    </source>
</evidence>
<evidence type="ECO:0000313" key="6">
    <source>
        <dbReference type="EMBL" id="MBB3874067.1"/>
    </source>
</evidence>
<keyword evidence="4" id="KW-0472">Membrane</keyword>
<protein>
    <submittedName>
        <fullName evidence="6">TonB family protein</fullName>
    </submittedName>
</protein>
<comment type="subcellular location">
    <subcellularLocation>
        <location evidence="1">Membrane</location>
        <topology evidence="1">Single-pass membrane protein</topology>
    </subcellularLocation>
</comment>
<accession>A0AAW3TNA7</accession>